<dbReference type="Pfam" id="PF13520">
    <property type="entry name" value="AA_permease_2"/>
    <property type="match status" value="1"/>
</dbReference>
<dbReference type="InterPro" id="IPR029485">
    <property type="entry name" value="CAT_C"/>
</dbReference>
<dbReference type="GO" id="GO:0015171">
    <property type="term" value="F:amino acid transmembrane transporter activity"/>
    <property type="evidence" value="ECO:0007669"/>
    <property type="project" value="TreeGrafter"/>
</dbReference>
<evidence type="ECO:0000256" key="3">
    <source>
        <dbReference type="ARBA" id="ARBA00022448"/>
    </source>
</evidence>
<keyword evidence="6 9" id="KW-1133">Transmembrane helix</keyword>
<organism evidence="11 12">
    <name type="scientific">Eleutherodactylus coqui</name>
    <name type="common">Puerto Rican coqui</name>
    <dbReference type="NCBI Taxonomy" id="57060"/>
    <lineage>
        <taxon>Eukaryota</taxon>
        <taxon>Metazoa</taxon>
        <taxon>Chordata</taxon>
        <taxon>Craniata</taxon>
        <taxon>Vertebrata</taxon>
        <taxon>Euteleostomi</taxon>
        <taxon>Amphibia</taxon>
        <taxon>Batrachia</taxon>
        <taxon>Anura</taxon>
        <taxon>Neobatrachia</taxon>
        <taxon>Hyloidea</taxon>
        <taxon>Eleutherodactylidae</taxon>
        <taxon>Eleutherodactylinae</taxon>
        <taxon>Eleutherodactylus</taxon>
        <taxon>Eleutherodactylus</taxon>
    </lineage>
</organism>
<feature type="transmembrane region" description="Helical" evidence="9">
    <location>
        <begin position="260"/>
        <end position="286"/>
    </location>
</feature>
<dbReference type="InterPro" id="IPR002293">
    <property type="entry name" value="AA/rel_permease1"/>
</dbReference>
<feature type="transmembrane region" description="Helical" evidence="9">
    <location>
        <begin position="474"/>
        <end position="494"/>
    </location>
</feature>
<protein>
    <recommendedName>
        <fullName evidence="10">Cationic amino acid transporter C-terminal domain-containing protein</fullName>
    </recommendedName>
</protein>
<feature type="transmembrane region" description="Helical" evidence="9">
    <location>
        <begin position="89"/>
        <end position="106"/>
    </location>
</feature>
<feature type="transmembrane region" description="Helical" evidence="9">
    <location>
        <begin position="307"/>
        <end position="328"/>
    </location>
</feature>
<feature type="transmembrane region" description="Helical" evidence="9">
    <location>
        <begin position="170"/>
        <end position="190"/>
    </location>
</feature>
<evidence type="ECO:0000313" key="11">
    <source>
        <dbReference type="EMBL" id="KAG9478010.1"/>
    </source>
</evidence>
<evidence type="ECO:0000256" key="2">
    <source>
        <dbReference type="ARBA" id="ARBA00008572"/>
    </source>
</evidence>
<keyword evidence="7 9" id="KW-0472">Membrane</keyword>
<feature type="transmembrane region" description="Helical" evidence="9">
    <location>
        <begin position="334"/>
        <end position="355"/>
    </location>
</feature>
<dbReference type="Pfam" id="PF13906">
    <property type="entry name" value="AA_permease_C"/>
    <property type="match status" value="1"/>
</dbReference>
<dbReference type="Gene3D" id="1.20.1740.10">
    <property type="entry name" value="Amino acid/polyamine transporter I"/>
    <property type="match status" value="1"/>
</dbReference>
<feature type="non-terminal residue" evidence="11">
    <location>
        <position position="512"/>
    </location>
</feature>
<dbReference type="GO" id="GO:0012505">
    <property type="term" value="C:endomembrane system"/>
    <property type="evidence" value="ECO:0007669"/>
    <property type="project" value="UniProtKB-SubCell"/>
</dbReference>
<dbReference type="AlphaFoldDB" id="A0A8J6K420"/>
<evidence type="ECO:0000256" key="6">
    <source>
        <dbReference type="ARBA" id="ARBA00022989"/>
    </source>
</evidence>
<keyword evidence="3" id="KW-0813">Transport</keyword>
<evidence type="ECO:0000256" key="1">
    <source>
        <dbReference type="ARBA" id="ARBA00004127"/>
    </source>
</evidence>
<dbReference type="OrthoDB" id="3900342at2759"/>
<keyword evidence="4 9" id="KW-0812">Transmembrane</keyword>
<dbReference type="PANTHER" id="PTHR43243:SF20">
    <property type="entry name" value="CATIONIC AMINO ACID TRANSPORTER 3"/>
    <property type="match status" value="1"/>
</dbReference>
<evidence type="ECO:0000259" key="10">
    <source>
        <dbReference type="Pfam" id="PF13906"/>
    </source>
</evidence>
<feature type="transmembrane region" description="Helical" evidence="9">
    <location>
        <begin position="211"/>
        <end position="240"/>
    </location>
</feature>
<keyword evidence="5" id="KW-0029">Amino-acid transport</keyword>
<evidence type="ECO:0000256" key="5">
    <source>
        <dbReference type="ARBA" id="ARBA00022970"/>
    </source>
</evidence>
<comment type="caution">
    <text evidence="11">The sequence shown here is derived from an EMBL/GenBank/DDBJ whole genome shotgun (WGS) entry which is preliminary data.</text>
</comment>
<dbReference type="GO" id="GO:0005886">
    <property type="term" value="C:plasma membrane"/>
    <property type="evidence" value="ECO:0007669"/>
    <property type="project" value="TreeGrafter"/>
</dbReference>
<proteinExistence type="inferred from homology"/>
<feature type="transmembrane region" description="Helical" evidence="9">
    <location>
        <begin position="115"/>
        <end position="133"/>
    </location>
</feature>
<evidence type="ECO:0000256" key="4">
    <source>
        <dbReference type="ARBA" id="ARBA00022692"/>
    </source>
</evidence>
<feature type="transmembrane region" description="Helical" evidence="9">
    <location>
        <begin position="410"/>
        <end position="430"/>
    </location>
</feature>
<evidence type="ECO:0000313" key="12">
    <source>
        <dbReference type="Proteomes" id="UP000770717"/>
    </source>
</evidence>
<sequence length="512" mass="56164">MVQESPTTWIKKQLDLNFRSLKTSHDQSVSGLTDVNMTAEKQNANAGTASVARAWSSTFDDIIGNHIKNFFKERINIKVENVLAEYPDFFALLLVMLLTVLLAVGVSESALVNKVFTAINLLVLSFVILSGFIKGDIKNWRLTQEDYNSYYNLTPSEVSNSSEVFGSGGFAPFGFSGVASGAAACFYAFVGFDCIATTGEEAKNPQRSIPIGIIVSLLVCFVAYFGVSAALTLMMPYFALNEDSPLPGAFRHVHWEPARYVVSVGSLCALSTSLLGSMFPMPRVIYAMAEDGLLFKFLANVNKRTKTPLIATIVSGIVSAIMAFLFELDVLVELMSIGTLLAYSLVAACVVILRYQPQKQTCTLKATEMVKLNEKRDADLQVTFTDSDTFHIRRLLSPGSDVPTKTSGQIVYGCVSVISVLFILMCVILGQKLEDLLSGSPIWITVFILLSVGAAAVTLVIWKQPECKNKLSFKVPALPLLPLFSVFVNLYFMVQFNAGTWIRFSIWMALGF</sequence>
<dbReference type="EMBL" id="WNTK01000009">
    <property type="protein sequence ID" value="KAG9478010.1"/>
    <property type="molecule type" value="Genomic_DNA"/>
</dbReference>
<feature type="transmembrane region" description="Helical" evidence="9">
    <location>
        <begin position="442"/>
        <end position="462"/>
    </location>
</feature>
<keyword evidence="12" id="KW-1185">Reference proteome</keyword>
<dbReference type="Proteomes" id="UP000770717">
    <property type="component" value="Unassembled WGS sequence"/>
</dbReference>
<dbReference type="FunFam" id="1.20.1740.10:FF:000024">
    <property type="entry name" value="High affinity cationic amino acid transporter 1"/>
    <property type="match status" value="1"/>
</dbReference>
<evidence type="ECO:0000256" key="7">
    <source>
        <dbReference type="ARBA" id="ARBA00023136"/>
    </source>
</evidence>
<keyword evidence="8" id="KW-0325">Glycoprotein</keyword>
<evidence type="ECO:0000256" key="9">
    <source>
        <dbReference type="SAM" id="Phobius"/>
    </source>
</evidence>
<feature type="domain" description="Cationic amino acid transporter C-terminal" evidence="10">
    <location>
        <begin position="473"/>
        <end position="512"/>
    </location>
</feature>
<evidence type="ECO:0000256" key="8">
    <source>
        <dbReference type="ARBA" id="ARBA00023180"/>
    </source>
</evidence>
<gene>
    <name evidence="11" type="ORF">GDO78_013150</name>
</gene>
<comment type="subcellular location">
    <subcellularLocation>
        <location evidence="1">Endomembrane system</location>
        <topology evidence="1">Multi-pass membrane protein</topology>
    </subcellularLocation>
</comment>
<comment type="similarity">
    <text evidence="2">Belongs to the amino acid-polyamine-organocation (APC) superfamily. Cationic amino acid transporter (CAT) (TC 2.A.3.3) family.</text>
</comment>
<dbReference type="PANTHER" id="PTHR43243">
    <property type="entry name" value="INNER MEMBRANE TRANSPORTER YGJI-RELATED"/>
    <property type="match status" value="1"/>
</dbReference>
<reference evidence="11" key="1">
    <citation type="thesis" date="2020" institute="ProQuest LLC" country="789 East Eisenhower Parkway, Ann Arbor, MI, USA">
        <title>Comparative Genomics and Chromosome Evolution.</title>
        <authorList>
            <person name="Mudd A.B."/>
        </authorList>
    </citation>
    <scope>NUCLEOTIDE SEQUENCE</scope>
    <source>
        <strain evidence="11">HN-11 Male</strain>
        <tissue evidence="11">Kidney and liver</tissue>
    </source>
</reference>
<name>A0A8J6K420_ELECQ</name>
<accession>A0A8J6K420</accession>